<evidence type="ECO:0000313" key="1">
    <source>
        <dbReference type="EMBL" id="MFC0213981.1"/>
    </source>
</evidence>
<dbReference type="RefSeq" id="WP_377471315.1">
    <property type="nucleotide sequence ID" value="NZ_JBHLWN010000067.1"/>
</dbReference>
<dbReference type="EMBL" id="JBHLWN010000067">
    <property type="protein sequence ID" value="MFC0213981.1"/>
    <property type="molecule type" value="Genomic_DNA"/>
</dbReference>
<evidence type="ECO:0000313" key="2">
    <source>
        <dbReference type="Proteomes" id="UP001589776"/>
    </source>
</evidence>
<name>A0ABV6DMW2_9BACL</name>
<comment type="caution">
    <text evidence="1">The sequence shown here is derived from an EMBL/GenBank/DDBJ whole genome shotgun (WGS) entry which is preliminary data.</text>
</comment>
<sequence length="71" mass="8014">MSKEQIEGLIGNLQDSKEDLEKCVDLLCGLQRSKGPVTEAVIALKYEKPNLHKMLKSRLNHNPGIRMVLEL</sequence>
<proteinExistence type="predicted"/>
<accession>A0ABV6DMW2</accession>
<keyword evidence="2" id="KW-1185">Reference proteome</keyword>
<reference evidence="1 2" key="1">
    <citation type="submission" date="2024-09" db="EMBL/GenBank/DDBJ databases">
        <authorList>
            <person name="Sun Q."/>
            <person name="Mori K."/>
        </authorList>
    </citation>
    <scope>NUCLEOTIDE SEQUENCE [LARGE SCALE GENOMIC DNA]</scope>
    <source>
        <strain evidence="1 2">CCM 7759</strain>
    </source>
</reference>
<gene>
    <name evidence="1" type="ORF">ACFFK0_16240</name>
</gene>
<organism evidence="1 2">
    <name type="scientific">Paenibacillus chartarius</name>
    <dbReference type="NCBI Taxonomy" id="747481"/>
    <lineage>
        <taxon>Bacteria</taxon>
        <taxon>Bacillati</taxon>
        <taxon>Bacillota</taxon>
        <taxon>Bacilli</taxon>
        <taxon>Bacillales</taxon>
        <taxon>Paenibacillaceae</taxon>
        <taxon>Paenibacillus</taxon>
    </lineage>
</organism>
<dbReference type="Proteomes" id="UP001589776">
    <property type="component" value="Unassembled WGS sequence"/>
</dbReference>
<protein>
    <submittedName>
        <fullName evidence="1">Uncharacterized protein</fullName>
    </submittedName>
</protein>